<comment type="caution">
    <text evidence="2">The sequence shown here is derived from an EMBL/GenBank/DDBJ whole genome shotgun (WGS) entry which is preliminary data.</text>
</comment>
<reference evidence="2" key="1">
    <citation type="submission" date="2020-05" db="EMBL/GenBank/DDBJ databases">
        <title>WGS assembly of Panicum virgatum.</title>
        <authorList>
            <person name="Lovell J.T."/>
            <person name="Jenkins J."/>
            <person name="Shu S."/>
            <person name="Juenger T.E."/>
            <person name="Schmutz J."/>
        </authorList>
    </citation>
    <scope>NUCLEOTIDE SEQUENCE</scope>
    <source>
        <strain evidence="2">AP13</strain>
    </source>
</reference>
<dbReference type="EMBL" id="CM029050">
    <property type="protein sequence ID" value="KAG2567745.1"/>
    <property type="molecule type" value="Genomic_DNA"/>
</dbReference>
<evidence type="ECO:0000256" key="1">
    <source>
        <dbReference type="SAM" id="MobiDB-lite"/>
    </source>
</evidence>
<organism evidence="2 3">
    <name type="scientific">Panicum virgatum</name>
    <name type="common">Blackwell switchgrass</name>
    <dbReference type="NCBI Taxonomy" id="38727"/>
    <lineage>
        <taxon>Eukaryota</taxon>
        <taxon>Viridiplantae</taxon>
        <taxon>Streptophyta</taxon>
        <taxon>Embryophyta</taxon>
        <taxon>Tracheophyta</taxon>
        <taxon>Spermatophyta</taxon>
        <taxon>Magnoliopsida</taxon>
        <taxon>Liliopsida</taxon>
        <taxon>Poales</taxon>
        <taxon>Poaceae</taxon>
        <taxon>PACMAD clade</taxon>
        <taxon>Panicoideae</taxon>
        <taxon>Panicodae</taxon>
        <taxon>Paniceae</taxon>
        <taxon>Panicinae</taxon>
        <taxon>Panicum</taxon>
        <taxon>Panicum sect. Hiantes</taxon>
    </lineage>
</organism>
<gene>
    <name evidence="2" type="ORF">PVAP13_7NG265024</name>
</gene>
<sequence>MRRKPLGPAPRCHHQAVILFPSSPPASTHLAAAAQISASEATTRAVRRHEPCELRRAARAVRSQRRAAANESMKTPVTTHPLHAGATAVRPNEPSAASICELASKLVGDMYDY</sequence>
<accession>A0A8T0Q323</accession>
<protein>
    <submittedName>
        <fullName evidence="2">Uncharacterized protein</fullName>
    </submittedName>
</protein>
<evidence type="ECO:0000313" key="2">
    <source>
        <dbReference type="EMBL" id="KAG2567745.1"/>
    </source>
</evidence>
<dbReference type="Proteomes" id="UP000823388">
    <property type="component" value="Chromosome 7N"/>
</dbReference>
<dbReference type="AlphaFoldDB" id="A0A8T0Q323"/>
<name>A0A8T0Q323_PANVG</name>
<feature type="region of interest" description="Disordered" evidence="1">
    <location>
        <begin position="61"/>
        <end position="82"/>
    </location>
</feature>
<evidence type="ECO:0000313" key="3">
    <source>
        <dbReference type="Proteomes" id="UP000823388"/>
    </source>
</evidence>
<proteinExistence type="predicted"/>
<keyword evidence="3" id="KW-1185">Reference proteome</keyword>